<dbReference type="PANTHER" id="PTHR45977:SF4">
    <property type="entry name" value="RING-TYPE DOMAIN-CONTAINING PROTEIN"/>
    <property type="match status" value="1"/>
</dbReference>
<evidence type="ECO:0000259" key="14">
    <source>
        <dbReference type="PROSITE" id="PS50089"/>
    </source>
</evidence>
<dbReference type="PANTHER" id="PTHR45977">
    <property type="entry name" value="TARGET OF ERK KINASE MPK-1"/>
    <property type="match status" value="1"/>
</dbReference>
<dbReference type="Proteomes" id="UP000591131">
    <property type="component" value="Unassembled WGS sequence"/>
</dbReference>
<feature type="domain" description="RING-type" evidence="14">
    <location>
        <begin position="122"/>
        <end position="167"/>
    </location>
</feature>
<evidence type="ECO:0000256" key="8">
    <source>
        <dbReference type="ARBA" id="ARBA00022786"/>
    </source>
</evidence>
<evidence type="ECO:0000256" key="13">
    <source>
        <dbReference type="SAM" id="Phobius"/>
    </source>
</evidence>
<dbReference type="GO" id="GO:0008270">
    <property type="term" value="F:zinc ion binding"/>
    <property type="evidence" value="ECO:0007669"/>
    <property type="project" value="UniProtKB-KW"/>
</dbReference>
<dbReference type="EC" id="2.3.2.27" evidence="3"/>
<dbReference type="Gene3D" id="3.30.40.10">
    <property type="entry name" value="Zinc/RING finger domain, C3HC4 (zinc finger)"/>
    <property type="match status" value="1"/>
</dbReference>
<dbReference type="InterPro" id="IPR013083">
    <property type="entry name" value="Znf_RING/FYVE/PHD"/>
</dbReference>
<accession>A0A7J6L680</accession>
<evidence type="ECO:0000256" key="3">
    <source>
        <dbReference type="ARBA" id="ARBA00012483"/>
    </source>
</evidence>
<keyword evidence="16" id="KW-1185">Reference proteome</keyword>
<reference evidence="15 16" key="1">
    <citation type="submission" date="2020-04" db="EMBL/GenBank/DDBJ databases">
        <title>Perkinsus chesapeaki whole genome sequence.</title>
        <authorList>
            <person name="Bogema D.R."/>
        </authorList>
    </citation>
    <scope>NUCLEOTIDE SEQUENCE [LARGE SCALE GENOMIC DNA]</scope>
    <source>
        <strain evidence="15">ATCC PRA-425</strain>
    </source>
</reference>
<dbReference type="AlphaFoldDB" id="A0A7J6L680"/>
<dbReference type="GO" id="GO:0061630">
    <property type="term" value="F:ubiquitin protein ligase activity"/>
    <property type="evidence" value="ECO:0007669"/>
    <property type="project" value="UniProtKB-EC"/>
</dbReference>
<dbReference type="GO" id="GO:0016567">
    <property type="term" value="P:protein ubiquitination"/>
    <property type="evidence" value="ECO:0007669"/>
    <property type="project" value="TreeGrafter"/>
</dbReference>
<evidence type="ECO:0000256" key="1">
    <source>
        <dbReference type="ARBA" id="ARBA00000900"/>
    </source>
</evidence>
<evidence type="ECO:0000256" key="6">
    <source>
        <dbReference type="ARBA" id="ARBA00022723"/>
    </source>
</evidence>
<evidence type="ECO:0000256" key="5">
    <source>
        <dbReference type="ARBA" id="ARBA00022692"/>
    </source>
</evidence>
<keyword evidence="10 13" id="KW-1133">Transmembrane helix</keyword>
<keyword evidence="7 12" id="KW-0863">Zinc-finger</keyword>
<organism evidence="15 16">
    <name type="scientific">Perkinsus chesapeaki</name>
    <name type="common">Clam parasite</name>
    <name type="synonym">Perkinsus andrewsi</name>
    <dbReference type="NCBI Taxonomy" id="330153"/>
    <lineage>
        <taxon>Eukaryota</taxon>
        <taxon>Sar</taxon>
        <taxon>Alveolata</taxon>
        <taxon>Perkinsozoa</taxon>
        <taxon>Perkinsea</taxon>
        <taxon>Perkinsida</taxon>
        <taxon>Perkinsidae</taxon>
        <taxon>Perkinsus</taxon>
    </lineage>
</organism>
<evidence type="ECO:0000313" key="16">
    <source>
        <dbReference type="Proteomes" id="UP000591131"/>
    </source>
</evidence>
<feature type="transmembrane region" description="Helical" evidence="13">
    <location>
        <begin position="25"/>
        <end position="46"/>
    </location>
</feature>
<evidence type="ECO:0000256" key="2">
    <source>
        <dbReference type="ARBA" id="ARBA00004141"/>
    </source>
</evidence>
<evidence type="ECO:0000256" key="9">
    <source>
        <dbReference type="ARBA" id="ARBA00022833"/>
    </source>
</evidence>
<evidence type="ECO:0000256" key="12">
    <source>
        <dbReference type="PROSITE-ProRule" id="PRU00175"/>
    </source>
</evidence>
<evidence type="ECO:0000256" key="11">
    <source>
        <dbReference type="ARBA" id="ARBA00023136"/>
    </source>
</evidence>
<keyword evidence="8" id="KW-0833">Ubl conjugation pathway</keyword>
<evidence type="ECO:0000256" key="4">
    <source>
        <dbReference type="ARBA" id="ARBA00022679"/>
    </source>
</evidence>
<dbReference type="GO" id="GO:0016020">
    <property type="term" value="C:membrane"/>
    <property type="evidence" value="ECO:0007669"/>
    <property type="project" value="UniProtKB-SubCell"/>
</dbReference>
<dbReference type="SUPFAM" id="SSF57850">
    <property type="entry name" value="RING/U-box"/>
    <property type="match status" value="1"/>
</dbReference>
<sequence length="189" mass="21965">MVPSTPERQRTGWSRLMARLCCRTYVKVWLGWVIIVIVIGIVLGLFCHGALFWLLIAVYASVLGVAAPCMILAFARYELMLEWHEDDDSDKHFKDWVSEKAKRYTVTEDDLEESLESSNGCCSICLAEYEPGECILELPCRHRFHEDCFRECFKAATANQRKCPMCRRRVGPKERPKDLKQNAQLMRIW</sequence>
<comment type="caution">
    <text evidence="15">The sequence shown here is derived from an EMBL/GenBank/DDBJ whole genome shotgun (WGS) entry which is preliminary data.</text>
</comment>
<keyword evidence="11 13" id="KW-0472">Membrane</keyword>
<keyword evidence="9" id="KW-0862">Zinc</keyword>
<gene>
    <name evidence="15" type="ORF">FOL47_009840</name>
</gene>
<evidence type="ECO:0000313" key="15">
    <source>
        <dbReference type="EMBL" id="KAF4654687.1"/>
    </source>
</evidence>
<keyword evidence="5 13" id="KW-0812">Transmembrane</keyword>
<evidence type="ECO:0000256" key="7">
    <source>
        <dbReference type="ARBA" id="ARBA00022771"/>
    </source>
</evidence>
<comment type="subcellular location">
    <subcellularLocation>
        <location evidence="2">Membrane</location>
        <topology evidence="2">Multi-pass membrane protein</topology>
    </subcellularLocation>
</comment>
<name>A0A7J6L680_PERCH</name>
<dbReference type="EMBL" id="JAAPAO010000712">
    <property type="protein sequence ID" value="KAF4654687.1"/>
    <property type="molecule type" value="Genomic_DNA"/>
</dbReference>
<dbReference type="PROSITE" id="PS50089">
    <property type="entry name" value="ZF_RING_2"/>
    <property type="match status" value="1"/>
</dbReference>
<proteinExistence type="predicted"/>
<keyword evidence="4" id="KW-0808">Transferase</keyword>
<feature type="transmembrane region" description="Helical" evidence="13">
    <location>
        <begin position="52"/>
        <end position="75"/>
    </location>
</feature>
<comment type="catalytic activity">
    <reaction evidence="1">
        <text>S-ubiquitinyl-[E2 ubiquitin-conjugating enzyme]-L-cysteine + [acceptor protein]-L-lysine = [E2 ubiquitin-conjugating enzyme]-L-cysteine + N(6)-ubiquitinyl-[acceptor protein]-L-lysine.</text>
        <dbReference type="EC" id="2.3.2.27"/>
    </reaction>
</comment>
<evidence type="ECO:0000256" key="10">
    <source>
        <dbReference type="ARBA" id="ARBA00022989"/>
    </source>
</evidence>
<protein>
    <recommendedName>
        <fullName evidence="3">RING-type E3 ubiquitin transferase</fullName>
        <ecNumber evidence="3">2.3.2.27</ecNumber>
    </recommendedName>
</protein>
<dbReference type="InterPro" id="IPR001841">
    <property type="entry name" value="Znf_RING"/>
</dbReference>
<dbReference type="SMART" id="SM00184">
    <property type="entry name" value="RING"/>
    <property type="match status" value="1"/>
</dbReference>
<dbReference type="GO" id="GO:0006511">
    <property type="term" value="P:ubiquitin-dependent protein catabolic process"/>
    <property type="evidence" value="ECO:0007669"/>
    <property type="project" value="TreeGrafter"/>
</dbReference>
<dbReference type="OrthoDB" id="435432at2759"/>
<keyword evidence="6" id="KW-0479">Metal-binding</keyword>
<dbReference type="Pfam" id="PF13639">
    <property type="entry name" value="zf-RING_2"/>
    <property type="match status" value="1"/>
</dbReference>